<feature type="region of interest" description="Disordered" evidence="5">
    <location>
        <begin position="1"/>
        <end position="32"/>
    </location>
</feature>
<proteinExistence type="predicted"/>
<keyword evidence="4" id="KW-0574">Periplasm</keyword>
<feature type="compositionally biased region" description="Basic residues" evidence="5">
    <location>
        <begin position="11"/>
        <end position="22"/>
    </location>
</feature>
<sequence>MSFDQWDPDHRRPRPPRSRRPRPALPPLGRPLDRRQVLRGGLWLGVGLGAAPLLAACNNGSPQVQGGEAPYPLARPDSPVTLPIKDSNPAIADGLEPETGGAFKILNYDQYMAPGVMKDFGDQHGVEVQVTPYTNYDEMLAKIRAPGESFDLVFPGPSVLSKMVYADLLQPLNHSYVPHLENVWEEYQDPWYDREARYTVPYTIYTTGVLYRADVVTSVPDNGYDLMWDDAYAGKVYLLDDPGEAIGMSLLRNGITDDINTSDPAEVQAATDSLIELIDLVNIKANVNAYSEVPEGTATIHQAWSGDAIAGQYYLPKGETPDVLAYWRPEDPSQRVVGNDVIAIPKSATKPVLAHLMINDLLDNEIGLRNFGWNGYQPPLTKLSAEYLVDQGYIPSNLMSSVVVPEDFDTGLTFYEVSPSTEALWRQNWSRFKSGG</sequence>
<keyword evidence="2" id="KW-0813">Transport</keyword>
<dbReference type="SUPFAM" id="SSF53850">
    <property type="entry name" value="Periplasmic binding protein-like II"/>
    <property type="match status" value="1"/>
</dbReference>
<evidence type="ECO:0000313" key="7">
    <source>
        <dbReference type="Proteomes" id="UP001596087"/>
    </source>
</evidence>
<dbReference type="InterPro" id="IPR006059">
    <property type="entry name" value="SBP"/>
</dbReference>
<organism evidence="6 7">
    <name type="scientific">Nocardioides taihuensis</name>
    <dbReference type="NCBI Taxonomy" id="1835606"/>
    <lineage>
        <taxon>Bacteria</taxon>
        <taxon>Bacillati</taxon>
        <taxon>Actinomycetota</taxon>
        <taxon>Actinomycetes</taxon>
        <taxon>Propionibacteriales</taxon>
        <taxon>Nocardioidaceae</taxon>
        <taxon>Nocardioides</taxon>
    </lineage>
</organism>
<dbReference type="EMBL" id="JBHSKD010000018">
    <property type="protein sequence ID" value="MFC5177781.1"/>
    <property type="molecule type" value="Genomic_DNA"/>
</dbReference>
<comment type="subcellular location">
    <subcellularLocation>
        <location evidence="1">Periplasm</location>
    </subcellularLocation>
</comment>
<keyword evidence="7" id="KW-1185">Reference proteome</keyword>
<protein>
    <submittedName>
        <fullName evidence="6">Spermidine/putrescine ABC transporter substrate-binding protein</fullName>
    </submittedName>
</protein>
<evidence type="ECO:0000256" key="4">
    <source>
        <dbReference type="ARBA" id="ARBA00022764"/>
    </source>
</evidence>
<dbReference type="Pfam" id="PF13416">
    <property type="entry name" value="SBP_bac_8"/>
    <property type="match status" value="1"/>
</dbReference>
<dbReference type="RefSeq" id="WP_378591104.1">
    <property type="nucleotide sequence ID" value="NZ_JBHSKD010000018.1"/>
</dbReference>
<dbReference type="PANTHER" id="PTHR30222">
    <property type="entry name" value="SPERMIDINE/PUTRESCINE-BINDING PERIPLASMIC PROTEIN"/>
    <property type="match status" value="1"/>
</dbReference>
<evidence type="ECO:0000313" key="6">
    <source>
        <dbReference type="EMBL" id="MFC5177781.1"/>
    </source>
</evidence>
<evidence type="ECO:0000256" key="5">
    <source>
        <dbReference type="SAM" id="MobiDB-lite"/>
    </source>
</evidence>
<evidence type="ECO:0000256" key="3">
    <source>
        <dbReference type="ARBA" id="ARBA00022729"/>
    </source>
</evidence>
<keyword evidence="3" id="KW-0732">Signal</keyword>
<reference evidence="7" key="1">
    <citation type="journal article" date="2019" name="Int. J. Syst. Evol. Microbiol.">
        <title>The Global Catalogue of Microorganisms (GCM) 10K type strain sequencing project: providing services to taxonomists for standard genome sequencing and annotation.</title>
        <authorList>
            <consortium name="The Broad Institute Genomics Platform"/>
            <consortium name="The Broad Institute Genome Sequencing Center for Infectious Disease"/>
            <person name="Wu L."/>
            <person name="Ma J."/>
        </authorList>
    </citation>
    <scope>NUCLEOTIDE SEQUENCE [LARGE SCALE GENOMIC DNA]</scope>
    <source>
        <strain evidence="7">DFY41</strain>
    </source>
</reference>
<comment type="caution">
    <text evidence="6">The sequence shown here is derived from an EMBL/GenBank/DDBJ whole genome shotgun (WGS) entry which is preliminary data.</text>
</comment>
<dbReference type="InterPro" id="IPR001188">
    <property type="entry name" value="Sperm_putr-bd"/>
</dbReference>
<gene>
    <name evidence="6" type="ORF">ACFPGP_13955</name>
</gene>
<dbReference type="CDD" id="cd13590">
    <property type="entry name" value="PBP2_PotD_PotF_like"/>
    <property type="match status" value="1"/>
</dbReference>
<accession>A0ABW0BKK4</accession>
<dbReference type="PRINTS" id="PR00909">
    <property type="entry name" value="SPERMDNBNDNG"/>
</dbReference>
<dbReference type="Gene3D" id="3.40.190.10">
    <property type="entry name" value="Periplasmic binding protein-like II"/>
    <property type="match status" value="2"/>
</dbReference>
<name>A0ABW0BKK4_9ACTN</name>
<dbReference type="Proteomes" id="UP001596087">
    <property type="component" value="Unassembled WGS sequence"/>
</dbReference>
<evidence type="ECO:0000256" key="2">
    <source>
        <dbReference type="ARBA" id="ARBA00022448"/>
    </source>
</evidence>
<dbReference type="PANTHER" id="PTHR30222:SF17">
    <property type="entry name" value="SPERMIDINE_PUTRESCINE-BINDING PERIPLASMIC PROTEIN"/>
    <property type="match status" value="1"/>
</dbReference>
<evidence type="ECO:0000256" key="1">
    <source>
        <dbReference type="ARBA" id="ARBA00004418"/>
    </source>
</evidence>